<sequence>MLKMAILSTVIIVGVAGVRADTVKKATRIEINTAIDLPASIDAVWLVLADIESYPQWNPYHVRVDRVLQRGRKLTVDIVKPNGKSLTIRPRVLEVEEHRSLVWDGGPAGLFRGEHRFDLEPINPGCTRLHHTEVFSGLFVSYAELDAIEPGYKRMN</sequence>
<dbReference type="AlphaFoldDB" id="A0A0P1FFU4"/>
<dbReference type="SUPFAM" id="SSF55961">
    <property type="entry name" value="Bet v1-like"/>
    <property type="match status" value="1"/>
</dbReference>
<dbReference type="Pfam" id="PF10604">
    <property type="entry name" value="Polyketide_cyc2"/>
    <property type="match status" value="1"/>
</dbReference>
<reference evidence="1 2" key="1">
    <citation type="submission" date="2015-09" db="EMBL/GenBank/DDBJ databases">
        <authorList>
            <consortium name="Swine Surveillance"/>
        </authorList>
    </citation>
    <scope>NUCLEOTIDE SEQUENCE [LARGE SCALE GENOMIC DNA]</scope>
    <source>
        <strain evidence="1 2">CECT 4357</strain>
    </source>
</reference>
<proteinExistence type="predicted"/>
<dbReference type="Gene3D" id="3.30.530.20">
    <property type="match status" value="1"/>
</dbReference>
<dbReference type="PANTHER" id="PTHR36166">
    <property type="entry name" value="CHROMOSOME 9, WHOLE GENOME SHOTGUN SEQUENCE"/>
    <property type="match status" value="1"/>
</dbReference>
<dbReference type="PANTHER" id="PTHR36166:SF1">
    <property type="entry name" value="SRPBCC DOMAIN-CONTAINING PROTEIN"/>
    <property type="match status" value="1"/>
</dbReference>
<dbReference type="InterPro" id="IPR019587">
    <property type="entry name" value="Polyketide_cyclase/dehydratase"/>
</dbReference>
<dbReference type="RefSeq" id="WP_082644149.1">
    <property type="nucleotide sequence ID" value="NZ_CP051181.1"/>
</dbReference>
<dbReference type="Proteomes" id="UP000051587">
    <property type="component" value="Unassembled WGS sequence"/>
</dbReference>
<organism evidence="1 2">
    <name type="scientific">Thalassovita gelatinovora</name>
    <name type="common">Thalassobius gelatinovorus</name>
    <dbReference type="NCBI Taxonomy" id="53501"/>
    <lineage>
        <taxon>Bacteria</taxon>
        <taxon>Pseudomonadati</taxon>
        <taxon>Pseudomonadota</taxon>
        <taxon>Alphaproteobacteria</taxon>
        <taxon>Rhodobacterales</taxon>
        <taxon>Roseobacteraceae</taxon>
        <taxon>Thalassovita</taxon>
    </lineage>
</organism>
<accession>A0A0P1FFU4</accession>
<keyword evidence="2" id="KW-1185">Reference proteome</keyword>
<dbReference type="InterPro" id="IPR023393">
    <property type="entry name" value="START-like_dom_sf"/>
</dbReference>
<gene>
    <name evidence="1" type="ORF">TG4357_02682</name>
</gene>
<protein>
    <submittedName>
        <fullName evidence="1">Polyketide cyclase / dehydrase and lipid transport</fullName>
    </submittedName>
</protein>
<evidence type="ECO:0000313" key="2">
    <source>
        <dbReference type="Proteomes" id="UP000051587"/>
    </source>
</evidence>
<dbReference type="OrthoDB" id="1364128at2"/>
<evidence type="ECO:0000313" key="1">
    <source>
        <dbReference type="EMBL" id="CUH66861.1"/>
    </source>
</evidence>
<dbReference type="EMBL" id="CYSA01000025">
    <property type="protein sequence ID" value="CUH66861.1"/>
    <property type="molecule type" value="Genomic_DNA"/>
</dbReference>
<name>A0A0P1FFU4_THAGE</name>
<dbReference type="CDD" id="cd07822">
    <property type="entry name" value="SRPBCC_4"/>
    <property type="match status" value="1"/>
</dbReference>